<feature type="signal peptide" evidence="1">
    <location>
        <begin position="1"/>
        <end position="17"/>
    </location>
</feature>
<organism evidence="2 3">
    <name type="scientific">Caenorhabditis angaria</name>
    <dbReference type="NCBI Taxonomy" id="860376"/>
    <lineage>
        <taxon>Eukaryota</taxon>
        <taxon>Metazoa</taxon>
        <taxon>Ecdysozoa</taxon>
        <taxon>Nematoda</taxon>
        <taxon>Chromadorea</taxon>
        <taxon>Rhabditida</taxon>
        <taxon>Rhabditina</taxon>
        <taxon>Rhabditomorpha</taxon>
        <taxon>Rhabditoidea</taxon>
        <taxon>Rhabditidae</taxon>
        <taxon>Peloderinae</taxon>
        <taxon>Caenorhabditis</taxon>
    </lineage>
</organism>
<proteinExistence type="predicted"/>
<keyword evidence="3" id="KW-1185">Reference proteome</keyword>
<dbReference type="Proteomes" id="UP001152747">
    <property type="component" value="Unassembled WGS sequence"/>
</dbReference>
<dbReference type="AlphaFoldDB" id="A0A9P1INW6"/>
<sequence>MLTALFVCVGLAIKSHADTNSSSSSSQFIVENEFAKLSRSCFSSRDYELLSGDFIKHGSARLFSTSLLDLSSISIGQEELRKTLHFAPPTAWKPYNNTRPSEAELSSVANTNIEAYYDLVEPRSSIQSIDNIWFYEKNVAIAVAYLDRRLPSIRNIYRHWFEEILQGLIEDRKSIDRMIDEFLAIYGKIGKAISEMRSNDDKCWI</sequence>
<gene>
    <name evidence="2" type="ORF">CAMP_LOCUS9304</name>
</gene>
<comment type="caution">
    <text evidence="2">The sequence shown here is derived from an EMBL/GenBank/DDBJ whole genome shotgun (WGS) entry which is preliminary data.</text>
</comment>
<accession>A0A9P1INW6</accession>
<evidence type="ECO:0000313" key="2">
    <source>
        <dbReference type="EMBL" id="CAI5446667.1"/>
    </source>
</evidence>
<feature type="chain" id="PRO_5040498959" evidence="1">
    <location>
        <begin position="18"/>
        <end position="205"/>
    </location>
</feature>
<evidence type="ECO:0000313" key="3">
    <source>
        <dbReference type="Proteomes" id="UP001152747"/>
    </source>
</evidence>
<protein>
    <submittedName>
        <fullName evidence="2">Uncharacterized protein</fullName>
    </submittedName>
</protein>
<name>A0A9P1INW6_9PELO</name>
<dbReference type="EMBL" id="CANHGI010000003">
    <property type="protein sequence ID" value="CAI5446667.1"/>
    <property type="molecule type" value="Genomic_DNA"/>
</dbReference>
<reference evidence="2" key="1">
    <citation type="submission" date="2022-11" db="EMBL/GenBank/DDBJ databases">
        <authorList>
            <person name="Kikuchi T."/>
        </authorList>
    </citation>
    <scope>NUCLEOTIDE SEQUENCE</scope>
    <source>
        <strain evidence="2">PS1010</strain>
    </source>
</reference>
<keyword evidence="1" id="KW-0732">Signal</keyword>
<dbReference type="OrthoDB" id="5867051at2759"/>
<evidence type="ECO:0000256" key="1">
    <source>
        <dbReference type="SAM" id="SignalP"/>
    </source>
</evidence>